<feature type="region of interest" description="Disordered" evidence="1">
    <location>
        <begin position="1"/>
        <end position="56"/>
    </location>
</feature>
<dbReference type="InParanoid" id="A0A0C9ZQ64"/>
<dbReference type="HOGENOM" id="CLU_3015756_0_0_1"/>
<dbReference type="Proteomes" id="UP000054485">
    <property type="component" value="Unassembled WGS sequence"/>
</dbReference>
<proteinExistence type="predicted"/>
<evidence type="ECO:0000313" key="2">
    <source>
        <dbReference type="EMBL" id="KIK39845.1"/>
    </source>
</evidence>
<reference evidence="2 3" key="1">
    <citation type="submission" date="2014-04" db="EMBL/GenBank/DDBJ databases">
        <authorList>
            <consortium name="DOE Joint Genome Institute"/>
            <person name="Kuo A."/>
            <person name="Ruytinx J."/>
            <person name="Rineau F."/>
            <person name="Colpaert J."/>
            <person name="Kohler A."/>
            <person name="Nagy L.G."/>
            <person name="Floudas D."/>
            <person name="Copeland A."/>
            <person name="Barry K.W."/>
            <person name="Cichocki N."/>
            <person name="Veneault-Fourrey C."/>
            <person name="LaButti K."/>
            <person name="Lindquist E.A."/>
            <person name="Lipzen A."/>
            <person name="Lundell T."/>
            <person name="Morin E."/>
            <person name="Murat C."/>
            <person name="Sun H."/>
            <person name="Tunlid A."/>
            <person name="Henrissat B."/>
            <person name="Grigoriev I.V."/>
            <person name="Hibbett D.S."/>
            <person name="Martin F."/>
            <person name="Nordberg H.P."/>
            <person name="Cantor M.N."/>
            <person name="Hua S.X."/>
        </authorList>
    </citation>
    <scope>NUCLEOTIDE SEQUENCE [LARGE SCALE GENOMIC DNA]</scope>
    <source>
        <strain evidence="2 3">UH-Slu-Lm8-n1</strain>
    </source>
</reference>
<keyword evidence="3" id="KW-1185">Reference proteome</keyword>
<protein>
    <submittedName>
        <fullName evidence="2">Uncharacterized protein</fullName>
    </submittedName>
</protein>
<dbReference type="EMBL" id="KN835326">
    <property type="protein sequence ID" value="KIK39845.1"/>
    <property type="molecule type" value="Genomic_DNA"/>
</dbReference>
<evidence type="ECO:0000256" key="1">
    <source>
        <dbReference type="SAM" id="MobiDB-lite"/>
    </source>
</evidence>
<sequence length="56" mass="6376">MSELRETAPTKKTAGHRAKVSKLRFRSSYREPKNASKTSQVEPRTAKCGSVMWHDN</sequence>
<accession>A0A0C9ZQ64</accession>
<gene>
    <name evidence="2" type="ORF">CY34DRAFT_807801</name>
</gene>
<evidence type="ECO:0000313" key="3">
    <source>
        <dbReference type="Proteomes" id="UP000054485"/>
    </source>
</evidence>
<dbReference type="AlphaFoldDB" id="A0A0C9ZQ64"/>
<name>A0A0C9ZQ64_9AGAM</name>
<feature type="compositionally biased region" description="Basic residues" evidence="1">
    <location>
        <begin position="13"/>
        <end position="27"/>
    </location>
</feature>
<organism evidence="2 3">
    <name type="scientific">Suillus luteus UH-Slu-Lm8-n1</name>
    <dbReference type="NCBI Taxonomy" id="930992"/>
    <lineage>
        <taxon>Eukaryota</taxon>
        <taxon>Fungi</taxon>
        <taxon>Dikarya</taxon>
        <taxon>Basidiomycota</taxon>
        <taxon>Agaricomycotina</taxon>
        <taxon>Agaricomycetes</taxon>
        <taxon>Agaricomycetidae</taxon>
        <taxon>Boletales</taxon>
        <taxon>Suillineae</taxon>
        <taxon>Suillaceae</taxon>
        <taxon>Suillus</taxon>
    </lineage>
</organism>
<reference evidence="3" key="2">
    <citation type="submission" date="2015-01" db="EMBL/GenBank/DDBJ databases">
        <title>Evolutionary Origins and Diversification of the Mycorrhizal Mutualists.</title>
        <authorList>
            <consortium name="DOE Joint Genome Institute"/>
            <consortium name="Mycorrhizal Genomics Consortium"/>
            <person name="Kohler A."/>
            <person name="Kuo A."/>
            <person name="Nagy L.G."/>
            <person name="Floudas D."/>
            <person name="Copeland A."/>
            <person name="Barry K.W."/>
            <person name="Cichocki N."/>
            <person name="Veneault-Fourrey C."/>
            <person name="LaButti K."/>
            <person name="Lindquist E.A."/>
            <person name="Lipzen A."/>
            <person name="Lundell T."/>
            <person name="Morin E."/>
            <person name="Murat C."/>
            <person name="Riley R."/>
            <person name="Ohm R."/>
            <person name="Sun H."/>
            <person name="Tunlid A."/>
            <person name="Henrissat B."/>
            <person name="Grigoriev I.V."/>
            <person name="Hibbett D.S."/>
            <person name="Martin F."/>
        </authorList>
    </citation>
    <scope>NUCLEOTIDE SEQUENCE [LARGE SCALE GENOMIC DNA]</scope>
    <source>
        <strain evidence="3">UH-Slu-Lm8-n1</strain>
    </source>
</reference>